<dbReference type="WBParaSite" id="L893_g3913.t1">
    <property type="protein sequence ID" value="L893_g3913.t1"/>
    <property type="gene ID" value="L893_g3913"/>
</dbReference>
<proteinExistence type="predicted"/>
<feature type="compositionally biased region" description="Basic and acidic residues" evidence="1">
    <location>
        <begin position="92"/>
        <end position="103"/>
    </location>
</feature>
<evidence type="ECO:0000256" key="1">
    <source>
        <dbReference type="SAM" id="MobiDB-lite"/>
    </source>
</evidence>
<dbReference type="AlphaFoldDB" id="A0A1I8AAH5"/>
<organism evidence="2 3">
    <name type="scientific">Steinernema glaseri</name>
    <dbReference type="NCBI Taxonomy" id="37863"/>
    <lineage>
        <taxon>Eukaryota</taxon>
        <taxon>Metazoa</taxon>
        <taxon>Ecdysozoa</taxon>
        <taxon>Nematoda</taxon>
        <taxon>Chromadorea</taxon>
        <taxon>Rhabditida</taxon>
        <taxon>Tylenchina</taxon>
        <taxon>Panagrolaimomorpha</taxon>
        <taxon>Strongyloidoidea</taxon>
        <taxon>Steinernematidae</taxon>
        <taxon>Steinernema</taxon>
    </lineage>
</organism>
<accession>A0A1I8AAH5</accession>
<protein>
    <submittedName>
        <fullName evidence="3">Uncharacterized protein</fullName>
    </submittedName>
</protein>
<reference evidence="3" key="1">
    <citation type="submission" date="2016-11" db="UniProtKB">
        <authorList>
            <consortium name="WormBaseParasite"/>
        </authorList>
    </citation>
    <scope>IDENTIFICATION</scope>
</reference>
<feature type="region of interest" description="Disordered" evidence="1">
    <location>
        <begin position="82"/>
        <end position="120"/>
    </location>
</feature>
<name>A0A1I8AAH5_9BILA</name>
<dbReference type="Proteomes" id="UP000095287">
    <property type="component" value="Unplaced"/>
</dbReference>
<sequence>MFESNDVLTSTGLNRSYKESAYPVLFFSKSFISVRRFQCSTPQLTSCITPRFLSFRVSLYVAATVALRCTYKQLQGAPSGQAIEDPFNSPRHIVDNEVGESKGTKSTGLSRGLIPGPLAP</sequence>
<evidence type="ECO:0000313" key="3">
    <source>
        <dbReference type="WBParaSite" id="L893_g3913.t1"/>
    </source>
</evidence>
<keyword evidence="2" id="KW-1185">Reference proteome</keyword>
<evidence type="ECO:0000313" key="2">
    <source>
        <dbReference type="Proteomes" id="UP000095287"/>
    </source>
</evidence>